<evidence type="ECO:0000313" key="3">
    <source>
        <dbReference type="Proteomes" id="UP001479436"/>
    </source>
</evidence>
<organism evidence="2 3">
    <name type="scientific">Basidiobolus ranarum</name>
    <dbReference type="NCBI Taxonomy" id="34480"/>
    <lineage>
        <taxon>Eukaryota</taxon>
        <taxon>Fungi</taxon>
        <taxon>Fungi incertae sedis</taxon>
        <taxon>Zoopagomycota</taxon>
        <taxon>Entomophthoromycotina</taxon>
        <taxon>Basidiobolomycetes</taxon>
        <taxon>Basidiobolales</taxon>
        <taxon>Basidiobolaceae</taxon>
        <taxon>Basidiobolus</taxon>
    </lineage>
</organism>
<keyword evidence="1" id="KW-1133">Transmembrane helix</keyword>
<keyword evidence="3" id="KW-1185">Reference proteome</keyword>
<sequence>MSNEGAATEKVQNLQPHESIPQLSEPESVVEVKERNKRLKRTFTQLFPQYIVLPHLITKSLILVGFIIFLVTLCYQWIYAGFLWNPLGRVSHLEVAIVNQDKGFDFTNVPTQTQQLMMGLFSGNSAGALVTGTIMNPDLPLNHVLQWSNLPDSTTRDEAVE</sequence>
<keyword evidence="1" id="KW-0812">Transmembrane</keyword>
<reference evidence="2 3" key="1">
    <citation type="submission" date="2023-04" db="EMBL/GenBank/DDBJ databases">
        <title>Genome of Basidiobolus ranarum AG-B5.</title>
        <authorList>
            <person name="Stajich J.E."/>
            <person name="Carter-House D."/>
            <person name="Gryganskyi A."/>
        </authorList>
    </citation>
    <scope>NUCLEOTIDE SEQUENCE [LARGE SCALE GENOMIC DNA]</scope>
    <source>
        <strain evidence="2 3">AG-B5</strain>
    </source>
</reference>
<gene>
    <name evidence="2" type="ORF">K7432_014258</name>
</gene>
<name>A0ABR2VQ76_9FUNG</name>
<proteinExistence type="predicted"/>
<protein>
    <submittedName>
        <fullName evidence="2">Uncharacterized protein</fullName>
    </submittedName>
</protein>
<feature type="non-terminal residue" evidence="2">
    <location>
        <position position="161"/>
    </location>
</feature>
<dbReference type="Proteomes" id="UP001479436">
    <property type="component" value="Unassembled WGS sequence"/>
</dbReference>
<keyword evidence="1" id="KW-0472">Membrane</keyword>
<feature type="transmembrane region" description="Helical" evidence="1">
    <location>
        <begin position="61"/>
        <end position="84"/>
    </location>
</feature>
<comment type="caution">
    <text evidence="2">The sequence shown here is derived from an EMBL/GenBank/DDBJ whole genome shotgun (WGS) entry which is preliminary data.</text>
</comment>
<accession>A0ABR2VQ76</accession>
<dbReference type="EMBL" id="JASJQH010008451">
    <property type="protein sequence ID" value="KAK9692594.1"/>
    <property type="molecule type" value="Genomic_DNA"/>
</dbReference>
<evidence type="ECO:0000256" key="1">
    <source>
        <dbReference type="SAM" id="Phobius"/>
    </source>
</evidence>
<evidence type="ECO:0000313" key="2">
    <source>
        <dbReference type="EMBL" id="KAK9692594.1"/>
    </source>
</evidence>